<evidence type="ECO:0000313" key="2">
    <source>
        <dbReference type="EMBL" id="RAP74123.1"/>
    </source>
</evidence>
<comment type="caution">
    <text evidence="2">The sequence shown here is derived from an EMBL/GenBank/DDBJ whole genome shotgun (WGS) entry which is preliminary data.</text>
</comment>
<gene>
    <name evidence="2" type="ORF">DL346_23930</name>
</gene>
<reference evidence="2 3" key="1">
    <citation type="submission" date="2018-06" db="EMBL/GenBank/DDBJ databases">
        <title>Paenibacillus montanisoli sp. nov., isolated from mountain area soil.</title>
        <authorList>
            <person name="Wu M."/>
        </authorList>
    </citation>
    <scope>NUCLEOTIDE SEQUENCE [LARGE SCALE GENOMIC DNA]</scope>
    <source>
        <strain evidence="2 3">RA17</strain>
    </source>
</reference>
<dbReference type="AlphaFoldDB" id="A0A328TX30"/>
<sequence>MKIIRPRLAALLLAATLMNGCAEHRAYVPDHEPVISNAADADEQDGHSPQIVAGNEAFRIFEPAEGSVVGKAITVKGQARVFEAAFSYSLEDGHNVLAEGHATADKGAPEWGDFEFTVTLTEAPTSTTGVLTIYDSGAKDGSPLHPLHLAYTFENGLVKLQ</sequence>
<dbReference type="InterPro" id="IPR018911">
    <property type="entry name" value="Gmad2_Ig-like_dom"/>
</dbReference>
<protein>
    <recommendedName>
        <fullName evidence="1">Bacterial spore germination immunoglobulin-like domain-containing protein</fullName>
    </recommendedName>
</protein>
<dbReference type="OrthoDB" id="1357684at2"/>
<dbReference type="EMBL" id="QLUW01000005">
    <property type="protein sequence ID" value="RAP74123.1"/>
    <property type="molecule type" value="Genomic_DNA"/>
</dbReference>
<dbReference type="RefSeq" id="WP_112884911.1">
    <property type="nucleotide sequence ID" value="NZ_QLUW01000005.1"/>
</dbReference>
<dbReference type="Pfam" id="PF10648">
    <property type="entry name" value="Gmad2"/>
    <property type="match status" value="1"/>
</dbReference>
<accession>A0A328TX30</accession>
<keyword evidence="3" id="KW-1185">Reference proteome</keyword>
<dbReference type="Proteomes" id="UP000249260">
    <property type="component" value="Unassembled WGS sequence"/>
</dbReference>
<evidence type="ECO:0000259" key="1">
    <source>
        <dbReference type="Pfam" id="PF10648"/>
    </source>
</evidence>
<name>A0A328TX30_9BACL</name>
<feature type="domain" description="Bacterial spore germination immunoglobulin-like" evidence="1">
    <location>
        <begin position="59"/>
        <end position="142"/>
    </location>
</feature>
<organism evidence="2 3">
    <name type="scientific">Paenibacillus montanisoli</name>
    <dbReference type="NCBI Taxonomy" id="2081970"/>
    <lineage>
        <taxon>Bacteria</taxon>
        <taxon>Bacillati</taxon>
        <taxon>Bacillota</taxon>
        <taxon>Bacilli</taxon>
        <taxon>Bacillales</taxon>
        <taxon>Paenibacillaceae</taxon>
        <taxon>Paenibacillus</taxon>
    </lineage>
</organism>
<proteinExistence type="predicted"/>
<evidence type="ECO:0000313" key="3">
    <source>
        <dbReference type="Proteomes" id="UP000249260"/>
    </source>
</evidence>